<organism evidence="1 2">
    <name type="scientific">Undibacterium squillarum</name>
    <dbReference type="NCBI Taxonomy" id="1131567"/>
    <lineage>
        <taxon>Bacteria</taxon>
        <taxon>Pseudomonadati</taxon>
        <taxon>Pseudomonadota</taxon>
        <taxon>Betaproteobacteria</taxon>
        <taxon>Burkholderiales</taxon>
        <taxon>Oxalobacteraceae</taxon>
        <taxon>Undibacterium</taxon>
    </lineage>
</organism>
<dbReference type="Proteomes" id="UP000653343">
    <property type="component" value="Unassembled WGS sequence"/>
</dbReference>
<evidence type="ECO:0008006" key="3">
    <source>
        <dbReference type="Google" id="ProtNLM"/>
    </source>
</evidence>
<dbReference type="RefSeq" id="WP_189355229.1">
    <property type="nucleotide sequence ID" value="NZ_BMYU01000001.1"/>
</dbReference>
<name>A0ABQ2XQL8_9BURK</name>
<comment type="caution">
    <text evidence="1">The sequence shown here is derived from an EMBL/GenBank/DDBJ whole genome shotgun (WGS) entry which is preliminary data.</text>
</comment>
<gene>
    <name evidence="1" type="ORF">GCM10010946_02890</name>
</gene>
<evidence type="ECO:0000313" key="1">
    <source>
        <dbReference type="EMBL" id="GGX29424.1"/>
    </source>
</evidence>
<dbReference type="EMBL" id="BMYU01000001">
    <property type="protein sequence ID" value="GGX29424.1"/>
    <property type="molecule type" value="Genomic_DNA"/>
</dbReference>
<evidence type="ECO:0000313" key="2">
    <source>
        <dbReference type="Proteomes" id="UP000653343"/>
    </source>
</evidence>
<keyword evidence="2" id="KW-1185">Reference proteome</keyword>
<accession>A0ABQ2XQL8</accession>
<protein>
    <recommendedName>
        <fullName evidence="3">Porin</fullName>
    </recommendedName>
</protein>
<dbReference type="SUPFAM" id="SSF56935">
    <property type="entry name" value="Porins"/>
    <property type="match status" value="1"/>
</dbReference>
<proteinExistence type="predicted"/>
<sequence length="402" mass="45145">MAVSSTARSQAEELPGVELTGFGTFGAAYNTTNKVDLLRDLSQTNGVGYSRKLDFGLDSNVGLQLDMHSAVRTISGAIQVVAKRDHAGITPNLTLAFVRYAEDDWSLRTGRVGFDVYPNADSRLIGYSYVWQRPPVEFFGPLIFSHFDGADLQFRYRRDNQEWRLKLYSGITNEKVEVTPASTYFLLNHSRLHGGHLEYRQDPWSFRASYAELHIANENPALQSSLDQLRSPGISFFVPNANPVADKLQMKGKVFRFSALSLTYDNGPWLWEAMAGRTLTGNTFIPDYKAGFISGSYRRGKFTHYGVLSAIRPLTDPEKAIVLPGAPPELIAGANALNTQMINQRGWQTSLSAGLRYDLTPQSNLKFQIDFVRSHDNLLLRRVQPDWNREAVLLSATYNFIF</sequence>
<reference evidence="2" key="1">
    <citation type="journal article" date="2019" name="Int. J. Syst. Evol. Microbiol.">
        <title>The Global Catalogue of Microorganisms (GCM) 10K type strain sequencing project: providing services to taxonomists for standard genome sequencing and annotation.</title>
        <authorList>
            <consortium name="The Broad Institute Genomics Platform"/>
            <consortium name="The Broad Institute Genome Sequencing Center for Infectious Disease"/>
            <person name="Wu L."/>
            <person name="Ma J."/>
        </authorList>
    </citation>
    <scope>NUCLEOTIDE SEQUENCE [LARGE SCALE GENOMIC DNA]</scope>
    <source>
        <strain evidence="2">KCTC 23917</strain>
    </source>
</reference>